<dbReference type="RefSeq" id="WP_163111749.1">
    <property type="nucleotide sequence ID" value="NZ_JAAAWP010000005.1"/>
</dbReference>
<evidence type="ECO:0000256" key="4">
    <source>
        <dbReference type="ARBA" id="ARBA00022964"/>
    </source>
</evidence>
<evidence type="ECO:0000313" key="8">
    <source>
        <dbReference type="EMBL" id="NDW21830.1"/>
    </source>
</evidence>
<dbReference type="GO" id="GO:0031418">
    <property type="term" value="F:L-ascorbic acid binding"/>
    <property type="evidence" value="ECO:0007669"/>
    <property type="project" value="UniProtKB-KW"/>
</dbReference>
<evidence type="ECO:0000256" key="5">
    <source>
        <dbReference type="ARBA" id="ARBA00023002"/>
    </source>
</evidence>
<evidence type="ECO:0000256" key="6">
    <source>
        <dbReference type="ARBA" id="ARBA00023004"/>
    </source>
</evidence>
<dbReference type="InterPro" id="IPR005123">
    <property type="entry name" value="Oxoglu/Fe-dep_dioxygenase_dom"/>
</dbReference>
<gene>
    <name evidence="8" type="ORF">GTW09_09890</name>
</gene>
<dbReference type="Pfam" id="PF13640">
    <property type="entry name" value="2OG-FeII_Oxy_3"/>
    <property type="match status" value="1"/>
</dbReference>
<keyword evidence="9" id="KW-1185">Reference proteome</keyword>
<keyword evidence="6" id="KW-0408">Iron</keyword>
<feature type="domain" description="Fe2OG dioxygenase" evidence="7">
    <location>
        <begin position="169"/>
        <end position="278"/>
    </location>
</feature>
<sequence>MNSTWKRWVLENTLKGVSGKELYLTLIKHGFVHEQIVPLLGANLSAQQTQQLANKYRVSVPLPAFLGDDKSDDSHCSNIRTSETVDYETFGDSDFCVYKLTGGFDSDLCEAAVSSIKKGLRPSTITTVSSDKPQQYRTSSTCDFASLEAGLAERLSDKLKSLMGKVHDTSEPIQAQHYDIDQEFKQHTDYFEPGSSEYSKFAGRRGQRSWTCMVYLNTVERGGDTEFLHLKKRFSPKQGDVLVWCNVDKNGIVNPKSLHQAHPVEAGEKYVITQWCRLPATK</sequence>
<dbReference type="SMART" id="SM00702">
    <property type="entry name" value="P4Hc"/>
    <property type="match status" value="1"/>
</dbReference>
<dbReference type="InterPro" id="IPR044862">
    <property type="entry name" value="Pro_4_hyd_alph_FE2OG_OXY"/>
</dbReference>
<dbReference type="GO" id="GO:0005506">
    <property type="term" value="F:iron ion binding"/>
    <property type="evidence" value="ECO:0007669"/>
    <property type="project" value="InterPro"/>
</dbReference>
<evidence type="ECO:0000313" key="9">
    <source>
        <dbReference type="Proteomes" id="UP000478837"/>
    </source>
</evidence>
<evidence type="ECO:0000256" key="2">
    <source>
        <dbReference type="ARBA" id="ARBA00022723"/>
    </source>
</evidence>
<accession>A0A6L9MVM4</accession>
<dbReference type="GO" id="GO:0051213">
    <property type="term" value="F:dioxygenase activity"/>
    <property type="evidence" value="ECO:0007669"/>
    <property type="project" value="UniProtKB-KW"/>
</dbReference>
<comment type="caution">
    <text evidence="8">The sequence shown here is derived from an EMBL/GenBank/DDBJ whole genome shotgun (WGS) entry which is preliminary data.</text>
</comment>
<protein>
    <recommendedName>
        <fullName evidence="7">Fe2OG dioxygenase domain-containing protein</fullName>
    </recommendedName>
</protein>
<keyword evidence="3" id="KW-0847">Vitamin C</keyword>
<dbReference type="InterPro" id="IPR045054">
    <property type="entry name" value="P4HA-like"/>
</dbReference>
<dbReference type="Proteomes" id="UP000478837">
    <property type="component" value="Unassembled WGS sequence"/>
</dbReference>
<evidence type="ECO:0000259" key="7">
    <source>
        <dbReference type="PROSITE" id="PS51471"/>
    </source>
</evidence>
<dbReference type="InterPro" id="IPR006620">
    <property type="entry name" value="Pro_4_hyd_alph"/>
</dbReference>
<keyword evidence="2" id="KW-0479">Metal-binding</keyword>
<dbReference type="Gene3D" id="2.60.120.620">
    <property type="entry name" value="q2cbj1_9rhob like domain"/>
    <property type="match status" value="1"/>
</dbReference>
<name>A0A6L9MVM4_9ALTE</name>
<dbReference type="AlphaFoldDB" id="A0A6L9MVM4"/>
<keyword evidence="4" id="KW-0223">Dioxygenase</keyword>
<dbReference type="PANTHER" id="PTHR10869:SF246">
    <property type="entry name" value="TRANSMEMBRANE PROLYL 4-HYDROXYLASE"/>
    <property type="match status" value="1"/>
</dbReference>
<dbReference type="PANTHER" id="PTHR10869">
    <property type="entry name" value="PROLYL 4-HYDROXYLASE ALPHA SUBUNIT"/>
    <property type="match status" value="1"/>
</dbReference>
<evidence type="ECO:0000256" key="3">
    <source>
        <dbReference type="ARBA" id="ARBA00022896"/>
    </source>
</evidence>
<dbReference type="GO" id="GO:0016705">
    <property type="term" value="F:oxidoreductase activity, acting on paired donors, with incorporation or reduction of molecular oxygen"/>
    <property type="evidence" value="ECO:0007669"/>
    <property type="project" value="InterPro"/>
</dbReference>
<organism evidence="8 9">
    <name type="scientific">Alteromonas hispanica</name>
    <dbReference type="NCBI Taxonomy" id="315421"/>
    <lineage>
        <taxon>Bacteria</taxon>
        <taxon>Pseudomonadati</taxon>
        <taxon>Pseudomonadota</taxon>
        <taxon>Gammaproteobacteria</taxon>
        <taxon>Alteromonadales</taxon>
        <taxon>Alteromonadaceae</taxon>
        <taxon>Alteromonas/Salinimonas group</taxon>
        <taxon>Alteromonas</taxon>
    </lineage>
</organism>
<reference evidence="8 9" key="1">
    <citation type="submission" date="2020-01" db="EMBL/GenBank/DDBJ databases">
        <title>Genomes of bacteria type strains.</title>
        <authorList>
            <person name="Chen J."/>
            <person name="Zhu S."/>
            <person name="Yang J."/>
        </authorList>
    </citation>
    <scope>NUCLEOTIDE SEQUENCE [LARGE SCALE GENOMIC DNA]</scope>
    <source>
        <strain evidence="8 9">LMG 22958</strain>
    </source>
</reference>
<dbReference type="EMBL" id="JAAAWP010000005">
    <property type="protein sequence ID" value="NDW21830.1"/>
    <property type="molecule type" value="Genomic_DNA"/>
</dbReference>
<comment type="cofactor">
    <cofactor evidence="1">
        <name>L-ascorbate</name>
        <dbReference type="ChEBI" id="CHEBI:38290"/>
    </cofactor>
</comment>
<evidence type="ECO:0000256" key="1">
    <source>
        <dbReference type="ARBA" id="ARBA00001961"/>
    </source>
</evidence>
<keyword evidence="5" id="KW-0560">Oxidoreductase</keyword>
<dbReference type="PROSITE" id="PS51471">
    <property type="entry name" value="FE2OG_OXY"/>
    <property type="match status" value="1"/>
</dbReference>
<proteinExistence type="predicted"/>